<dbReference type="PROSITE" id="PS00099">
    <property type="entry name" value="THIOLASE_3"/>
    <property type="match status" value="1"/>
</dbReference>
<dbReference type="OrthoDB" id="5509507at2"/>
<evidence type="ECO:0000256" key="1">
    <source>
        <dbReference type="SAM" id="MobiDB-lite"/>
    </source>
</evidence>
<proteinExistence type="predicted"/>
<dbReference type="PROSITE" id="PS51257">
    <property type="entry name" value="PROKAR_LIPOPROTEIN"/>
    <property type="match status" value="1"/>
</dbReference>
<protein>
    <submittedName>
        <fullName evidence="2">Uncharacterized protein</fullName>
    </submittedName>
</protein>
<name>A0A2G8TN12_9BURK</name>
<dbReference type="GO" id="GO:0016747">
    <property type="term" value="F:acyltransferase activity, transferring groups other than amino-acyl groups"/>
    <property type="evidence" value="ECO:0007669"/>
    <property type="project" value="InterPro"/>
</dbReference>
<sequence>MINNDRRNFIFKSTMLAASGVLTACGGGGPGHAGVDPVSPGVPGDPSSPAPTEPPQSAAVAVIGPPLANATIRLSGTSAVRAAPYCLGYAFRRGDVPAGKVLIGATGSMQVVPKNVWPDGSLKFAVISGHADVTAAADTILNVVVTSPPASAPSQLSTAKLRATEIVAEVGCGSFGTVRWTGADWDAPFQTWVQGPVMSSWIYRKPVGADKHLVAWLEVRLWASGAVEVLPWIENGYLKVAAPTNKSATFTFTLGKTQRMSAAIDLKHHQRTPLINGAALSYWLGVDPGVIARHNTAYLQATELVPSYQAVVDASATAVTRLPTTYLPLQAGSFNFDSDSMGSSGYQDPIGLLPQHDVLYLTTDAKIAHAGVIRNGFSAGRYALHYRDESTNRPLRFSSYPTLNIGNSQAFKDNGGSTTNSYTPTPTGGNGPSWDVAHSPSVGYMAYLVTGRWYFMEEVQFATTANYLGNGDNQYLRLGSKGLVRAAPGAWQTRSCAWDWRARVQALCVTPDADTVLRSEFIASVEANIDYFHSLYIVQPNNPFGWIKPGEGYGDGSLRQGASWQQDFVTAAFGYSVSLGLPISAKATSDLAAFFQWKARSAVMRLGPKSGFWYVNGAPYTMIITPSSAPNYDNGTGPWYQSDAEVYNATYAVAPPWMGKVEGTLAAEILPGADAMWGNLIPAIAYAVRHNVPGALEAYSRIQSASNWPALRAAFNTRPVWSIKPADGSLVLPPVVVAPVEQSSTTAGAPAWAVNAPLNAWMEIPGTAGAGGTQIESYSGWAKLPNGKIAITLAGGHGDGTRNSTAMIDMLANAPAWVEIGAPSPTNTYDVAYREDGKPNTSHTYYTTMWVPATNRLMRIGSIYTSGASTMIFPTVDGFDMASKTWAPAGTYPNVPVGGQGFGYNPVTNQVFLGNKYYNPLNGAITNIATGGVIMPRSPWAWDTKRNQFFGICLGDNQRYSISLGVLAAKIAGTTAAAITIGDSLAKARFASEYPEYAALEYDPVNDCYLLYSGAPTPSGASTAGHLYKIKPNDSSVWPIDFFNYGLGGITPISSVASGVLNKFSYIPELKGFVMMATKSSNLYFLRTA</sequence>
<evidence type="ECO:0000313" key="2">
    <source>
        <dbReference type="EMBL" id="PIL46978.1"/>
    </source>
</evidence>
<accession>A0A2G8TN12</accession>
<dbReference type="RefSeq" id="WP_099786781.1">
    <property type="nucleotide sequence ID" value="NZ_JBHLYV010000100.1"/>
</dbReference>
<dbReference type="InterPro" id="IPR020610">
    <property type="entry name" value="Thiolase_AS"/>
</dbReference>
<feature type="compositionally biased region" description="Polar residues" evidence="1">
    <location>
        <begin position="408"/>
        <end position="427"/>
    </location>
</feature>
<feature type="region of interest" description="Disordered" evidence="1">
    <location>
        <begin position="32"/>
        <end position="57"/>
    </location>
</feature>
<dbReference type="Proteomes" id="UP000230390">
    <property type="component" value="Unassembled WGS sequence"/>
</dbReference>
<keyword evidence="3" id="KW-1185">Reference proteome</keyword>
<feature type="compositionally biased region" description="Low complexity" evidence="1">
    <location>
        <begin position="33"/>
        <end position="45"/>
    </location>
</feature>
<reference evidence="2 3" key="1">
    <citation type="submission" date="2017-10" db="EMBL/GenBank/DDBJ databases">
        <title>Massilia psychrophilum sp. nov., a novel purple-pigmented bacterium isolated from Tianshan glacier, Xinjiang Municipality, China.</title>
        <authorList>
            <person name="Wang H."/>
        </authorList>
    </citation>
    <scope>NUCLEOTIDE SEQUENCE [LARGE SCALE GENOMIC DNA]</scope>
    <source>
        <strain evidence="2 3">JCM 30074</strain>
    </source>
</reference>
<dbReference type="AlphaFoldDB" id="A0A2G8TN12"/>
<feature type="region of interest" description="Disordered" evidence="1">
    <location>
        <begin position="408"/>
        <end position="433"/>
    </location>
</feature>
<dbReference type="EMBL" id="PDOC01000001">
    <property type="protein sequence ID" value="PIL46978.1"/>
    <property type="molecule type" value="Genomic_DNA"/>
</dbReference>
<evidence type="ECO:0000313" key="3">
    <source>
        <dbReference type="Proteomes" id="UP000230390"/>
    </source>
</evidence>
<gene>
    <name evidence="2" type="ORF">CR105_02190</name>
</gene>
<comment type="caution">
    <text evidence="2">The sequence shown here is derived from an EMBL/GenBank/DDBJ whole genome shotgun (WGS) entry which is preliminary data.</text>
</comment>
<organism evidence="2 3">
    <name type="scientific">Massilia eurypsychrophila</name>
    <dbReference type="NCBI Taxonomy" id="1485217"/>
    <lineage>
        <taxon>Bacteria</taxon>
        <taxon>Pseudomonadati</taxon>
        <taxon>Pseudomonadota</taxon>
        <taxon>Betaproteobacteria</taxon>
        <taxon>Burkholderiales</taxon>
        <taxon>Oxalobacteraceae</taxon>
        <taxon>Telluria group</taxon>
        <taxon>Massilia</taxon>
    </lineage>
</organism>